<evidence type="ECO:0000256" key="7">
    <source>
        <dbReference type="ARBA" id="ARBA00022679"/>
    </source>
</evidence>
<keyword evidence="8" id="KW-0378">Hydrolase</keyword>
<dbReference type="GO" id="GO:0004180">
    <property type="term" value="F:carboxypeptidase activity"/>
    <property type="evidence" value="ECO:0007669"/>
    <property type="project" value="UniProtKB-KW"/>
</dbReference>
<dbReference type="Pfam" id="PF00905">
    <property type="entry name" value="Transpeptidase"/>
    <property type="match status" value="1"/>
</dbReference>
<evidence type="ECO:0000259" key="13">
    <source>
        <dbReference type="Pfam" id="PF00912"/>
    </source>
</evidence>
<dbReference type="GO" id="GO:0006508">
    <property type="term" value="P:proteolysis"/>
    <property type="evidence" value="ECO:0007669"/>
    <property type="project" value="UniProtKB-KW"/>
</dbReference>
<feature type="domain" description="Penicillin-binding protein transpeptidase" evidence="12">
    <location>
        <begin position="303"/>
        <end position="524"/>
    </location>
</feature>
<keyword evidence="4" id="KW-0121">Carboxypeptidase</keyword>
<dbReference type="Proteomes" id="UP000316238">
    <property type="component" value="Unassembled WGS sequence"/>
</dbReference>
<dbReference type="SUPFAM" id="SSF53955">
    <property type="entry name" value="Lysozyme-like"/>
    <property type="match status" value="1"/>
</dbReference>
<organism evidence="15 16">
    <name type="scientific">Candidatus Electronema aureum</name>
    <dbReference type="NCBI Taxonomy" id="2005002"/>
    <lineage>
        <taxon>Bacteria</taxon>
        <taxon>Pseudomonadati</taxon>
        <taxon>Thermodesulfobacteriota</taxon>
        <taxon>Desulfobulbia</taxon>
        <taxon>Desulfobulbales</taxon>
        <taxon>Desulfobulbaceae</taxon>
        <taxon>Candidatus Electronema</taxon>
    </lineage>
</organism>
<dbReference type="InterPro" id="IPR001460">
    <property type="entry name" value="PCN-bd_Tpept"/>
</dbReference>
<evidence type="ECO:0000256" key="1">
    <source>
        <dbReference type="ARBA" id="ARBA00004752"/>
    </source>
</evidence>
<keyword evidence="7 15" id="KW-0808">Transferase</keyword>
<keyword evidence="6 15" id="KW-0328">Glycosyltransferase</keyword>
<evidence type="ECO:0000313" key="15">
    <source>
        <dbReference type="EMBL" id="TAA75253.1"/>
    </source>
</evidence>
<comment type="similarity">
    <text evidence="2">In the C-terminal section; belongs to the transpeptidase family.</text>
</comment>
<feature type="domain" description="Penicillin-binding C-terminal" evidence="14">
    <location>
        <begin position="593"/>
        <end position="671"/>
    </location>
</feature>
<dbReference type="NCBIfam" id="TIGR02073">
    <property type="entry name" value="PBP_1c"/>
    <property type="match status" value="1"/>
</dbReference>
<dbReference type="Pfam" id="PF00912">
    <property type="entry name" value="Transgly"/>
    <property type="match status" value="1"/>
</dbReference>
<dbReference type="InterPro" id="IPR001264">
    <property type="entry name" value="Glyco_trans_51"/>
</dbReference>
<dbReference type="PANTHER" id="PTHR32282:SF15">
    <property type="entry name" value="PENICILLIN-BINDING PROTEIN 1C"/>
    <property type="match status" value="1"/>
</dbReference>
<keyword evidence="5" id="KW-0645">Protease</keyword>
<dbReference type="InterPro" id="IPR023346">
    <property type="entry name" value="Lysozyme-like_dom_sf"/>
</dbReference>
<dbReference type="SUPFAM" id="SSF56601">
    <property type="entry name" value="beta-lactamase/transpeptidase-like"/>
    <property type="match status" value="1"/>
</dbReference>
<dbReference type="EC" id="2.4.99.28" evidence="10"/>
<comment type="similarity">
    <text evidence="3">In the N-terminal section; belongs to the glycosyltransferase 51 family.</text>
</comment>
<evidence type="ECO:0000256" key="2">
    <source>
        <dbReference type="ARBA" id="ARBA00007090"/>
    </source>
</evidence>
<comment type="caution">
    <text evidence="15">The sequence shown here is derived from an EMBL/GenBank/DDBJ whole genome shotgun (WGS) entry which is preliminary data.</text>
</comment>
<dbReference type="InterPro" id="IPR036950">
    <property type="entry name" value="PBP_transglycosylase"/>
</dbReference>
<reference evidence="15" key="1">
    <citation type="submission" date="2017-07" db="EMBL/GenBank/DDBJ databases">
        <title>The cable genome - Insights into the physiology and evolution of filamentous bacteria capable of sulfide oxidation via long distance electron transfer.</title>
        <authorList>
            <person name="Thorup C."/>
            <person name="Bjerg J.T."/>
            <person name="Schreiber L."/>
            <person name="Nielsen L.P."/>
            <person name="Kjeldsen K.U."/>
            <person name="Boesen T."/>
            <person name="Boggild A."/>
            <person name="Meysman F."/>
            <person name="Geelhoed J."/>
            <person name="Schramm A."/>
        </authorList>
    </citation>
    <scope>NUCLEOTIDE SEQUENCE [LARGE SCALE GENOMIC DNA]</scope>
    <source>
        <strain evidence="15">GS</strain>
    </source>
</reference>
<dbReference type="InterPro" id="IPR011815">
    <property type="entry name" value="PBP_1c"/>
</dbReference>
<evidence type="ECO:0000256" key="8">
    <source>
        <dbReference type="ARBA" id="ARBA00022801"/>
    </source>
</evidence>
<keyword evidence="16" id="KW-1185">Reference proteome</keyword>
<comment type="catalytic activity">
    <reaction evidence="11">
        <text>[GlcNAc-(1-&gt;4)-Mur2Ac(oyl-L-Ala-gamma-D-Glu-L-Lys-D-Ala-D-Ala)](n)-di-trans,octa-cis-undecaprenyl diphosphate + beta-D-GlcNAc-(1-&gt;4)-Mur2Ac(oyl-L-Ala-gamma-D-Glu-L-Lys-D-Ala-D-Ala)-di-trans,octa-cis-undecaprenyl diphosphate = [GlcNAc-(1-&gt;4)-Mur2Ac(oyl-L-Ala-gamma-D-Glu-L-Lys-D-Ala-D-Ala)](n+1)-di-trans,octa-cis-undecaprenyl diphosphate + di-trans,octa-cis-undecaprenyl diphosphate + H(+)</text>
        <dbReference type="Rhea" id="RHEA:23708"/>
        <dbReference type="Rhea" id="RHEA-COMP:9602"/>
        <dbReference type="Rhea" id="RHEA-COMP:9603"/>
        <dbReference type="ChEBI" id="CHEBI:15378"/>
        <dbReference type="ChEBI" id="CHEBI:58405"/>
        <dbReference type="ChEBI" id="CHEBI:60033"/>
        <dbReference type="ChEBI" id="CHEBI:78435"/>
        <dbReference type="EC" id="2.4.99.28"/>
    </reaction>
</comment>
<dbReference type="GO" id="GO:0009252">
    <property type="term" value="P:peptidoglycan biosynthetic process"/>
    <property type="evidence" value="ECO:0007669"/>
    <property type="project" value="UniProtKB-UniPathway"/>
</dbReference>
<feature type="domain" description="Glycosyl transferase family 51" evidence="13">
    <location>
        <begin position="60"/>
        <end position="223"/>
    </location>
</feature>
<dbReference type="InterPro" id="IPR050396">
    <property type="entry name" value="Glycosyltr_51/Transpeptidase"/>
</dbReference>
<evidence type="ECO:0000256" key="6">
    <source>
        <dbReference type="ARBA" id="ARBA00022676"/>
    </source>
</evidence>
<keyword evidence="9" id="KW-0511">Multifunctional enzyme</keyword>
<name>A0A521G2R8_9BACT</name>
<evidence type="ECO:0000256" key="11">
    <source>
        <dbReference type="ARBA" id="ARBA00049902"/>
    </source>
</evidence>
<dbReference type="Gene3D" id="3.40.710.10">
    <property type="entry name" value="DD-peptidase/beta-lactamase superfamily"/>
    <property type="match status" value="1"/>
</dbReference>
<evidence type="ECO:0000256" key="4">
    <source>
        <dbReference type="ARBA" id="ARBA00022645"/>
    </source>
</evidence>
<evidence type="ECO:0000259" key="12">
    <source>
        <dbReference type="Pfam" id="PF00905"/>
    </source>
</evidence>
<dbReference type="InterPro" id="IPR012338">
    <property type="entry name" value="Beta-lactam/transpept-like"/>
</dbReference>
<protein>
    <recommendedName>
        <fullName evidence="10">peptidoglycan glycosyltransferase</fullName>
        <ecNumber evidence="10">2.4.99.28</ecNumber>
    </recommendedName>
</protein>
<proteinExistence type="inferred from homology"/>
<dbReference type="UniPathway" id="UPA00219"/>
<evidence type="ECO:0000259" key="14">
    <source>
        <dbReference type="Pfam" id="PF06832"/>
    </source>
</evidence>
<dbReference type="AlphaFoldDB" id="A0A521G2R8"/>
<evidence type="ECO:0000256" key="9">
    <source>
        <dbReference type="ARBA" id="ARBA00023268"/>
    </source>
</evidence>
<evidence type="ECO:0000256" key="3">
    <source>
        <dbReference type="ARBA" id="ARBA00007739"/>
    </source>
</evidence>
<sequence>MKTYRRVLLVTTLLCGGLFLLYLLLPPSLLHRLPVPCSAQALDRQGKLLHLFTTKDGGYWRLPAHLARIDPDFIRLLLACEDQRFWSHHGVDPLALGRAVTQLIGHRRAVSGASTITMQTVRLLRPRTRTILSKLIEMAEALRLERHLSKAEILETYLTLAPYGGNIEGIEAACRFYLQKDAARLTPSEAALLISLPQSPERRRPDRHPEQAEQARNRVLARLVENGLLTTEQVALARTQLIPNKRQPAPFLAPHLCRQLHAAQPQQELLTVSLDRQLQEKIEVLASQAQQRLGEGDQRTVALLVVDNRSRQVLAHVGSGNYRISSLDLTKARRSPGSALKPFIYGLAFEQGILHPETKILDRPTHFGSYGPDNFDRTHHGWVSIREALQRSLNLPAVQVLERIGPQSMLTRFAGLGVFMSGNGEQGLSLALGGTATNLRDMTALYAALADKGRFRPISFNPTALHSPENRLLSSVAAGQVDDILRTLSTVTGLSAVGRIRYKTGTSYGFRDAWALGYTEQYTVGIWVGRPDGGYGKRTTGADSAVPLLLQVFAALPAQAGELAEGTAVRFRQMSHSQLPPHLQYFTRSAEPSQQAKPRIYFPVDGSSLQLGRNPVLVLKAHGGTPPFHWLLNGQPLGREQQDVIASCAPPGPGLAQITLIDSRGQRDRISVWVEDE</sequence>
<dbReference type="Gene3D" id="1.10.3810.10">
    <property type="entry name" value="Biosynthetic peptidoglycan transglycosylase-like"/>
    <property type="match status" value="1"/>
</dbReference>
<dbReference type="GO" id="GO:0008955">
    <property type="term" value="F:peptidoglycan glycosyltransferase activity"/>
    <property type="evidence" value="ECO:0007669"/>
    <property type="project" value="UniProtKB-EC"/>
</dbReference>
<evidence type="ECO:0000313" key="16">
    <source>
        <dbReference type="Proteomes" id="UP000316238"/>
    </source>
</evidence>
<dbReference type="Pfam" id="PF06832">
    <property type="entry name" value="BiPBP_C"/>
    <property type="match status" value="1"/>
</dbReference>
<dbReference type="GO" id="GO:0030288">
    <property type="term" value="C:outer membrane-bounded periplasmic space"/>
    <property type="evidence" value="ECO:0007669"/>
    <property type="project" value="TreeGrafter"/>
</dbReference>
<dbReference type="InterPro" id="IPR009647">
    <property type="entry name" value="PBP_C"/>
</dbReference>
<evidence type="ECO:0000256" key="5">
    <source>
        <dbReference type="ARBA" id="ARBA00022670"/>
    </source>
</evidence>
<accession>A0A521G2R8</accession>
<gene>
    <name evidence="15" type="ORF">CDV28_10966</name>
</gene>
<dbReference type="GO" id="GO:0008658">
    <property type="term" value="F:penicillin binding"/>
    <property type="evidence" value="ECO:0007669"/>
    <property type="project" value="InterPro"/>
</dbReference>
<evidence type="ECO:0000256" key="10">
    <source>
        <dbReference type="ARBA" id="ARBA00044770"/>
    </source>
</evidence>
<dbReference type="PANTHER" id="PTHR32282">
    <property type="entry name" value="BINDING PROTEIN TRANSPEPTIDASE, PUTATIVE-RELATED"/>
    <property type="match status" value="1"/>
</dbReference>
<dbReference type="EMBL" id="NQJD01000009">
    <property type="protein sequence ID" value="TAA75253.1"/>
    <property type="molecule type" value="Genomic_DNA"/>
</dbReference>
<comment type="pathway">
    <text evidence="1">Cell wall biogenesis; peptidoglycan biosynthesis.</text>
</comment>